<dbReference type="OrthoDB" id="4142956at2759"/>
<feature type="region of interest" description="Disordered" evidence="1">
    <location>
        <begin position="151"/>
        <end position="200"/>
    </location>
</feature>
<name>W9WN33_9EURO</name>
<dbReference type="EMBL" id="AMGX01000011">
    <property type="protein sequence ID" value="EXJ69597.1"/>
    <property type="molecule type" value="Genomic_DNA"/>
</dbReference>
<dbReference type="AlphaFoldDB" id="W9WN33"/>
<feature type="region of interest" description="Disordered" evidence="1">
    <location>
        <begin position="262"/>
        <end position="281"/>
    </location>
</feature>
<comment type="caution">
    <text evidence="2">The sequence shown here is derived from an EMBL/GenBank/DDBJ whole genome shotgun (WGS) entry which is preliminary data.</text>
</comment>
<dbReference type="Proteomes" id="UP000019471">
    <property type="component" value="Unassembled WGS sequence"/>
</dbReference>
<keyword evidence="3" id="KW-1185">Reference proteome</keyword>
<reference evidence="2 3" key="1">
    <citation type="submission" date="2013-03" db="EMBL/GenBank/DDBJ databases">
        <title>The Genome Sequence of Cladophialophora psammophila CBS 110553.</title>
        <authorList>
            <consortium name="The Broad Institute Genomics Platform"/>
            <person name="Cuomo C."/>
            <person name="de Hoog S."/>
            <person name="Gorbushina A."/>
            <person name="Walker B."/>
            <person name="Young S.K."/>
            <person name="Zeng Q."/>
            <person name="Gargeya S."/>
            <person name="Fitzgerald M."/>
            <person name="Haas B."/>
            <person name="Abouelleil A."/>
            <person name="Allen A.W."/>
            <person name="Alvarado L."/>
            <person name="Arachchi H.M."/>
            <person name="Berlin A.M."/>
            <person name="Chapman S.B."/>
            <person name="Gainer-Dewar J."/>
            <person name="Goldberg J."/>
            <person name="Griggs A."/>
            <person name="Gujja S."/>
            <person name="Hansen M."/>
            <person name="Howarth C."/>
            <person name="Imamovic A."/>
            <person name="Ireland A."/>
            <person name="Larimer J."/>
            <person name="McCowan C."/>
            <person name="Murphy C."/>
            <person name="Pearson M."/>
            <person name="Poon T.W."/>
            <person name="Priest M."/>
            <person name="Roberts A."/>
            <person name="Saif S."/>
            <person name="Shea T."/>
            <person name="Sisk P."/>
            <person name="Sykes S."/>
            <person name="Wortman J."/>
            <person name="Nusbaum C."/>
            <person name="Birren B."/>
        </authorList>
    </citation>
    <scope>NUCLEOTIDE SEQUENCE [LARGE SCALE GENOMIC DNA]</scope>
    <source>
        <strain evidence="2 3">CBS 110553</strain>
    </source>
</reference>
<evidence type="ECO:0000313" key="3">
    <source>
        <dbReference type="Proteomes" id="UP000019471"/>
    </source>
</evidence>
<dbReference type="RefSeq" id="XP_007746412.1">
    <property type="nucleotide sequence ID" value="XM_007748222.1"/>
</dbReference>
<evidence type="ECO:0000313" key="2">
    <source>
        <dbReference type="EMBL" id="EXJ69597.1"/>
    </source>
</evidence>
<sequence length="297" mass="32994">MASSPDQNVLQVNVMAMQSLYINVPDPAASPETVQHMILGKLARRGVKLSSILVTSNPGNVSGLQVGQELATRAVKDSAVFHMFNSNPSLPSWDKLPDNEEETPFAPHLDVLTQKPITWFYDPIPKADSTLSSASPGPPIAPNHASVAPAKDNQAEAGDGPTPSTSVSRTPYRVSKRQPKRGKRGPKQADESLARPRTRAQKRAALEALEAKMQARSSRPEKRFLARTQNPFNFASRVERIGIKLALDQYGHQRQQQLKKRLARATENRWRGQPRDLTDDDKMDVITKEFEKAFEKM</sequence>
<dbReference type="GeneID" id="19192339"/>
<proteinExistence type="predicted"/>
<protein>
    <submittedName>
        <fullName evidence="2">Uncharacterized protein</fullName>
    </submittedName>
</protein>
<gene>
    <name evidence="2" type="ORF">A1O5_07633</name>
</gene>
<accession>W9WN33</accession>
<organism evidence="2 3">
    <name type="scientific">Cladophialophora psammophila CBS 110553</name>
    <dbReference type="NCBI Taxonomy" id="1182543"/>
    <lineage>
        <taxon>Eukaryota</taxon>
        <taxon>Fungi</taxon>
        <taxon>Dikarya</taxon>
        <taxon>Ascomycota</taxon>
        <taxon>Pezizomycotina</taxon>
        <taxon>Eurotiomycetes</taxon>
        <taxon>Chaetothyriomycetidae</taxon>
        <taxon>Chaetothyriales</taxon>
        <taxon>Herpotrichiellaceae</taxon>
        <taxon>Cladophialophora</taxon>
    </lineage>
</organism>
<dbReference type="HOGENOM" id="CLU_842082_0_0_1"/>
<feature type="compositionally biased region" description="Basic and acidic residues" evidence="1">
    <location>
        <begin position="264"/>
        <end position="277"/>
    </location>
</feature>
<evidence type="ECO:0000256" key="1">
    <source>
        <dbReference type="SAM" id="MobiDB-lite"/>
    </source>
</evidence>
<feature type="compositionally biased region" description="Basic residues" evidence="1">
    <location>
        <begin position="174"/>
        <end position="186"/>
    </location>
</feature>